<dbReference type="OrthoDB" id="2192561at2759"/>
<gene>
    <name evidence="2" type="ORF">TELCIR_12447</name>
</gene>
<dbReference type="Proteomes" id="UP000230423">
    <property type="component" value="Unassembled WGS sequence"/>
</dbReference>
<keyword evidence="3" id="KW-1185">Reference proteome</keyword>
<proteinExistence type="predicted"/>
<protein>
    <submittedName>
        <fullName evidence="2">Uncharacterized protein</fullName>
    </submittedName>
</protein>
<accession>A0A2G9U6H0</accession>
<feature type="region of interest" description="Disordered" evidence="1">
    <location>
        <begin position="1"/>
        <end position="26"/>
    </location>
</feature>
<evidence type="ECO:0000313" key="2">
    <source>
        <dbReference type="EMBL" id="PIO65861.1"/>
    </source>
</evidence>
<evidence type="ECO:0000256" key="1">
    <source>
        <dbReference type="SAM" id="MobiDB-lite"/>
    </source>
</evidence>
<name>A0A2G9U6H0_TELCI</name>
<feature type="compositionally biased region" description="Acidic residues" evidence="1">
    <location>
        <begin position="12"/>
        <end position="24"/>
    </location>
</feature>
<reference evidence="2 3" key="1">
    <citation type="submission" date="2015-09" db="EMBL/GenBank/DDBJ databases">
        <title>Draft genome of the parasitic nematode Teladorsagia circumcincta isolate WARC Sus (inbred).</title>
        <authorList>
            <person name="Mitreva M."/>
        </authorList>
    </citation>
    <scope>NUCLEOTIDE SEQUENCE [LARGE SCALE GENOMIC DNA]</scope>
    <source>
        <strain evidence="2 3">S</strain>
    </source>
</reference>
<dbReference type="EMBL" id="KZ348666">
    <property type="protein sequence ID" value="PIO65861.1"/>
    <property type="molecule type" value="Genomic_DNA"/>
</dbReference>
<dbReference type="AlphaFoldDB" id="A0A2G9U6H0"/>
<organism evidence="2 3">
    <name type="scientific">Teladorsagia circumcincta</name>
    <name type="common">Brown stomach worm</name>
    <name type="synonym">Ostertagia circumcincta</name>
    <dbReference type="NCBI Taxonomy" id="45464"/>
    <lineage>
        <taxon>Eukaryota</taxon>
        <taxon>Metazoa</taxon>
        <taxon>Ecdysozoa</taxon>
        <taxon>Nematoda</taxon>
        <taxon>Chromadorea</taxon>
        <taxon>Rhabditida</taxon>
        <taxon>Rhabditina</taxon>
        <taxon>Rhabditomorpha</taxon>
        <taxon>Strongyloidea</taxon>
        <taxon>Trichostrongylidae</taxon>
        <taxon>Teladorsagia</taxon>
    </lineage>
</organism>
<sequence length="87" mass="9698">MRQISLGAKSDEDSDLEELSDGDYDDHIVELDPKDEAELAKFMIAKEGGTRTLYDIIQAKIDSKMDDAELALSTVDPNEFNVMFLIG</sequence>
<evidence type="ECO:0000313" key="3">
    <source>
        <dbReference type="Proteomes" id="UP000230423"/>
    </source>
</evidence>